<keyword evidence="9" id="KW-1185">Reference proteome</keyword>
<dbReference type="SUPFAM" id="SSF55874">
    <property type="entry name" value="ATPase domain of HSP90 chaperone/DNA topoisomerase II/histidine kinase"/>
    <property type="match status" value="1"/>
</dbReference>
<gene>
    <name evidence="8" type="ORF">M0M44_20500</name>
</gene>
<evidence type="ECO:0000313" key="9">
    <source>
        <dbReference type="Proteomes" id="UP000829998"/>
    </source>
</evidence>
<dbReference type="Proteomes" id="UP000829998">
    <property type="component" value="Chromosome"/>
</dbReference>
<dbReference type="SUPFAM" id="SSF47384">
    <property type="entry name" value="Homodimeric domain of signal transducing histidine kinase"/>
    <property type="match status" value="1"/>
</dbReference>
<evidence type="ECO:0000256" key="5">
    <source>
        <dbReference type="ARBA" id="ARBA00022777"/>
    </source>
</evidence>
<dbReference type="InterPro" id="IPR000014">
    <property type="entry name" value="PAS"/>
</dbReference>
<dbReference type="PRINTS" id="PR00344">
    <property type="entry name" value="BCTRLSENSOR"/>
</dbReference>
<dbReference type="InterPro" id="IPR003594">
    <property type="entry name" value="HATPase_dom"/>
</dbReference>
<dbReference type="RefSeq" id="WP_248727385.1">
    <property type="nucleotide sequence ID" value="NZ_CP096829.1"/>
</dbReference>
<dbReference type="SMART" id="SM00091">
    <property type="entry name" value="PAS"/>
    <property type="match status" value="1"/>
</dbReference>
<reference evidence="8 9" key="1">
    <citation type="submission" date="2022-04" db="EMBL/GenBank/DDBJ databases">
        <authorList>
            <person name="Ra J.-S."/>
            <person name="Kim S.-B."/>
        </authorList>
    </citation>
    <scope>NUCLEOTIDE SEQUENCE [LARGE SCALE GENOMIC DNA]</scope>
    <source>
        <strain evidence="8 9">MMS21-Er5</strain>
    </source>
</reference>
<dbReference type="EC" id="2.7.13.3" evidence="2"/>
<dbReference type="InterPro" id="IPR004358">
    <property type="entry name" value="Sig_transdc_His_kin-like_C"/>
</dbReference>
<name>A0ABY4LPW1_9FLAO</name>
<dbReference type="InterPro" id="IPR036097">
    <property type="entry name" value="HisK_dim/P_sf"/>
</dbReference>
<dbReference type="Pfam" id="PF02518">
    <property type="entry name" value="HATPase_c"/>
    <property type="match status" value="1"/>
</dbReference>
<evidence type="ECO:0000313" key="8">
    <source>
        <dbReference type="EMBL" id="UPZ15126.1"/>
    </source>
</evidence>
<sequence>MKEIVKINLDNEMDLILAHKRSMKIAEMCGMPIPSQTRFSTAVSEIARCSIANGKNSVLVLGINTIRASHKEILAVLTDEIDLRKCNPEAYKYAAKISGNIEYIYADNKSVTTLSHRVPSPGLLSDAKINTLVDYFKYEPPISAYDEIRKKNIELVALSEKLGESENRYRTLVDTIPVLICIVNDRNNVLLANNAFDIYVKAPLMVFDKKSLTTFIHQDDVDLIIEGWNHTKKNKRDFSADIRIKKEDNSIWHNVSIMPNKSEDGSISSWLIYFVNNNAQKMIVEALKDNSELRKIQLELENANSKLKFKNKELEQFAFITSHDLQEPLRKIMIMISRAAEHLTEQQKTLYYFDKITLAAGRLSNLISDVLNYSRANNHDKFTAEIDLNDIAAQTLEDLSLIIEEKKAVINLSSLPAVNGFDTQLRQLFYNLINNALKFNSAHPAVNISSRIISAQSDRAFDPAAPSGNFHVISIEDNGIGMDSEYSGRIFDMFQRLHQRDQYSGNGIGLALCKRIIENHNGTINFTSILGKGTTFWIYLPNLSV</sequence>
<dbReference type="SMART" id="SM00387">
    <property type="entry name" value="HATPase_c"/>
    <property type="match status" value="1"/>
</dbReference>
<proteinExistence type="predicted"/>
<dbReference type="SMART" id="SM00388">
    <property type="entry name" value="HisKA"/>
    <property type="match status" value="1"/>
</dbReference>
<organism evidence="8 9">
    <name type="scientific">Flavobacterium humidisoli</name>
    <dbReference type="NCBI Taxonomy" id="2937442"/>
    <lineage>
        <taxon>Bacteria</taxon>
        <taxon>Pseudomonadati</taxon>
        <taxon>Bacteroidota</taxon>
        <taxon>Flavobacteriia</taxon>
        <taxon>Flavobacteriales</taxon>
        <taxon>Flavobacteriaceae</taxon>
        <taxon>Flavobacterium</taxon>
    </lineage>
</organism>
<keyword evidence="4" id="KW-0808">Transferase</keyword>
<keyword evidence="5" id="KW-0418">Kinase</keyword>
<evidence type="ECO:0000256" key="3">
    <source>
        <dbReference type="ARBA" id="ARBA00022553"/>
    </source>
</evidence>
<dbReference type="EMBL" id="CP096829">
    <property type="protein sequence ID" value="UPZ15126.1"/>
    <property type="molecule type" value="Genomic_DNA"/>
</dbReference>
<feature type="coiled-coil region" evidence="6">
    <location>
        <begin position="286"/>
        <end position="313"/>
    </location>
</feature>
<keyword evidence="6" id="KW-0175">Coiled coil</keyword>
<evidence type="ECO:0000259" key="7">
    <source>
        <dbReference type="PROSITE" id="PS50109"/>
    </source>
</evidence>
<dbReference type="InterPro" id="IPR005467">
    <property type="entry name" value="His_kinase_dom"/>
</dbReference>
<dbReference type="GO" id="GO:0005524">
    <property type="term" value="F:ATP binding"/>
    <property type="evidence" value="ECO:0007669"/>
    <property type="project" value="UniProtKB-KW"/>
</dbReference>
<accession>A0ABY4LPW1</accession>
<dbReference type="PANTHER" id="PTHR43304">
    <property type="entry name" value="PHYTOCHROME-LIKE PROTEIN CPH1"/>
    <property type="match status" value="1"/>
</dbReference>
<protein>
    <recommendedName>
        <fullName evidence="2">histidine kinase</fullName>
        <ecNumber evidence="2">2.7.13.3</ecNumber>
    </recommendedName>
</protein>
<dbReference type="Gene3D" id="3.30.450.20">
    <property type="entry name" value="PAS domain"/>
    <property type="match status" value="1"/>
</dbReference>
<dbReference type="Gene3D" id="1.10.287.130">
    <property type="match status" value="1"/>
</dbReference>
<evidence type="ECO:0000256" key="4">
    <source>
        <dbReference type="ARBA" id="ARBA00022679"/>
    </source>
</evidence>
<keyword evidence="8" id="KW-0547">Nucleotide-binding</keyword>
<evidence type="ECO:0000256" key="1">
    <source>
        <dbReference type="ARBA" id="ARBA00000085"/>
    </source>
</evidence>
<feature type="domain" description="Histidine kinase" evidence="7">
    <location>
        <begin position="320"/>
        <end position="544"/>
    </location>
</feature>
<dbReference type="SUPFAM" id="SSF55785">
    <property type="entry name" value="PYP-like sensor domain (PAS domain)"/>
    <property type="match status" value="1"/>
</dbReference>
<keyword evidence="3" id="KW-0597">Phosphoprotein</keyword>
<dbReference type="InterPro" id="IPR052162">
    <property type="entry name" value="Sensor_kinase/Photoreceptor"/>
</dbReference>
<dbReference type="InterPro" id="IPR035965">
    <property type="entry name" value="PAS-like_dom_sf"/>
</dbReference>
<dbReference type="InterPro" id="IPR036890">
    <property type="entry name" value="HATPase_C_sf"/>
</dbReference>
<keyword evidence="8" id="KW-0067">ATP-binding</keyword>
<dbReference type="PROSITE" id="PS50109">
    <property type="entry name" value="HIS_KIN"/>
    <property type="match status" value="1"/>
</dbReference>
<evidence type="ECO:0000256" key="2">
    <source>
        <dbReference type="ARBA" id="ARBA00012438"/>
    </source>
</evidence>
<dbReference type="CDD" id="cd00082">
    <property type="entry name" value="HisKA"/>
    <property type="match status" value="1"/>
</dbReference>
<comment type="catalytic activity">
    <reaction evidence="1">
        <text>ATP + protein L-histidine = ADP + protein N-phospho-L-histidine.</text>
        <dbReference type="EC" id="2.7.13.3"/>
    </reaction>
</comment>
<dbReference type="Pfam" id="PF00512">
    <property type="entry name" value="HisKA"/>
    <property type="match status" value="1"/>
</dbReference>
<evidence type="ECO:0000256" key="6">
    <source>
        <dbReference type="SAM" id="Coils"/>
    </source>
</evidence>
<dbReference type="Gene3D" id="3.30.565.10">
    <property type="entry name" value="Histidine kinase-like ATPase, C-terminal domain"/>
    <property type="match status" value="1"/>
</dbReference>
<dbReference type="InterPro" id="IPR003661">
    <property type="entry name" value="HisK_dim/P_dom"/>
</dbReference>
<dbReference type="PANTHER" id="PTHR43304:SF1">
    <property type="entry name" value="PAC DOMAIN-CONTAINING PROTEIN"/>
    <property type="match status" value="1"/>
</dbReference>